<dbReference type="EMBL" id="KY401053">
    <property type="protein sequence ID" value="AQT23758.1"/>
    <property type="molecule type" value="Genomic_DNA"/>
</dbReference>
<reference evidence="1" key="1">
    <citation type="submission" date="2016-12" db="EMBL/GenBank/DDBJ databases">
        <title>Fusion of virulence plasmid pSEN and IncHI2 resistance plasmid in Salmonella enteritidis.</title>
        <authorList>
            <person name="Wong M.H."/>
            <person name="Chen S."/>
        </authorList>
    </citation>
    <scope>NUCLEOTIDE SEQUENCE</scope>
    <source>
        <strain evidence="1">SE380</strain>
        <plasmid evidence="1">unnamed</plasmid>
    </source>
</reference>
<geneLocation type="plasmid" evidence="1">
    <name>unnamed</name>
</geneLocation>
<dbReference type="RefSeq" id="WP_235684272.1">
    <property type="nucleotide sequence ID" value="NZ_KY401053.1"/>
</dbReference>
<evidence type="ECO:0008006" key="2">
    <source>
        <dbReference type="Google" id="ProtNLM"/>
    </source>
</evidence>
<keyword evidence="1" id="KW-0614">Plasmid</keyword>
<sequence length="87" mass="9925">MQISTEVLNVLSRCRAEGNFLFLADQLDRSIYVKTNKVLEAAGGKWNRKEQAHIFTADAAERIEQIILTGSVDIPRDLFNFFPTLRI</sequence>
<dbReference type="AlphaFoldDB" id="A0A1S6KQX8"/>
<proteinExistence type="predicted"/>
<accession>A0A1S6KQX8</accession>
<evidence type="ECO:0000313" key="1">
    <source>
        <dbReference type="EMBL" id="AQT23758.1"/>
    </source>
</evidence>
<name>A0A1S6KQX8_SALEN</name>
<protein>
    <recommendedName>
        <fullName evidence="2">SAM-dependent methyltransferase</fullName>
    </recommendedName>
</protein>
<organism evidence="1">
    <name type="scientific">Salmonella enteritidis</name>
    <dbReference type="NCBI Taxonomy" id="149539"/>
    <lineage>
        <taxon>Bacteria</taxon>
        <taxon>Pseudomonadati</taxon>
        <taxon>Pseudomonadota</taxon>
        <taxon>Gammaproteobacteria</taxon>
        <taxon>Enterobacterales</taxon>
        <taxon>Enterobacteriaceae</taxon>
        <taxon>Salmonella</taxon>
    </lineage>
</organism>